<proteinExistence type="predicted"/>
<evidence type="ECO:0000256" key="1">
    <source>
        <dbReference type="SAM" id="Phobius"/>
    </source>
</evidence>
<keyword evidence="1" id="KW-0812">Transmembrane</keyword>
<accession>A0A6A6EU12</accession>
<reference evidence="2" key="1">
    <citation type="journal article" date="2020" name="Stud. Mycol.">
        <title>101 Dothideomycetes genomes: a test case for predicting lifestyles and emergence of pathogens.</title>
        <authorList>
            <person name="Haridas S."/>
            <person name="Albert R."/>
            <person name="Binder M."/>
            <person name="Bloem J."/>
            <person name="Labutti K."/>
            <person name="Salamov A."/>
            <person name="Andreopoulos B."/>
            <person name="Baker S."/>
            <person name="Barry K."/>
            <person name="Bills G."/>
            <person name="Bluhm B."/>
            <person name="Cannon C."/>
            <person name="Castanera R."/>
            <person name="Culley D."/>
            <person name="Daum C."/>
            <person name="Ezra D."/>
            <person name="Gonzalez J."/>
            <person name="Henrissat B."/>
            <person name="Kuo A."/>
            <person name="Liang C."/>
            <person name="Lipzen A."/>
            <person name="Lutzoni F."/>
            <person name="Magnuson J."/>
            <person name="Mondo S."/>
            <person name="Nolan M."/>
            <person name="Ohm R."/>
            <person name="Pangilinan J."/>
            <person name="Park H.-J."/>
            <person name="Ramirez L."/>
            <person name="Alfaro M."/>
            <person name="Sun H."/>
            <person name="Tritt A."/>
            <person name="Yoshinaga Y."/>
            <person name="Zwiers L.-H."/>
            <person name="Turgeon B."/>
            <person name="Goodwin S."/>
            <person name="Spatafora J."/>
            <person name="Crous P."/>
            <person name="Grigoriev I."/>
        </authorList>
    </citation>
    <scope>NUCLEOTIDE SEQUENCE</scope>
    <source>
        <strain evidence="2">CBS 207.26</strain>
    </source>
</reference>
<sequence>MTTASLSSLCTRPTNISSTASNLDWRTSLVTLVALFVPLLLALTRQIRMQERRITRFRFLDLPPELRDLVYEHLLEDPYYPPRPSSPKPGGLRGLSWLVPGRKNAPWATETGERKSNWIFLVNKQIYAEYLDILCKKSRFTLTVSPSNYPKSLTTSPSTPTSPPSKTQKIWQIASKTLEQVRKCDIKLITTSSMLGVPDPRNMAPASWPLAKQVRQELSSVKNVRELNLHVRAIGDPLWNPLWVWYHASQSFKSMGSCSSPSFHEGEGKTTGPKLNRITFSLDTWSPGENYLERDRQGRWGWWCGEGHWVCADGEAGLTVREFCARLYAECRVCRPGSEGEVEDP</sequence>
<organism evidence="2 3">
    <name type="scientific">Zopfia rhizophila CBS 207.26</name>
    <dbReference type="NCBI Taxonomy" id="1314779"/>
    <lineage>
        <taxon>Eukaryota</taxon>
        <taxon>Fungi</taxon>
        <taxon>Dikarya</taxon>
        <taxon>Ascomycota</taxon>
        <taxon>Pezizomycotina</taxon>
        <taxon>Dothideomycetes</taxon>
        <taxon>Dothideomycetes incertae sedis</taxon>
        <taxon>Zopfiaceae</taxon>
        <taxon>Zopfia</taxon>
    </lineage>
</organism>
<evidence type="ECO:0000313" key="3">
    <source>
        <dbReference type="Proteomes" id="UP000800200"/>
    </source>
</evidence>
<dbReference type="PANTHER" id="PTHR42085">
    <property type="entry name" value="F-BOX DOMAIN-CONTAINING PROTEIN"/>
    <property type="match status" value="1"/>
</dbReference>
<dbReference type="InterPro" id="IPR038883">
    <property type="entry name" value="AN11006-like"/>
</dbReference>
<dbReference type="EMBL" id="ML994611">
    <property type="protein sequence ID" value="KAF2194771.1"/>
    <property type="molecule type" value="Genomic_DNA"/>
</dbReference>
<feature type="transmembrane region" description="Helical" evidence="1">
    <location>
        <begin position="25"/>
        <end position="43"/>
    </location>
</feature>
<protein>
    <recommendedName>
        <fullName evidence="4">F-box domain-containing protein</fullName>
    </recommendedName>
</protein>
<keyword evidence="3" id="KW-1185">Reference proteome</keyword>
<dbReference type="Proteomes" id="UP000800200">
    <property type="component" value="Unassembled WGS sequence"/>
</dbReference>
<name>A0A6A6EU12_9PEZI</name>
<evidence type="ECO:0000313" key="2">
    <source>
        <dbReference type="EMBL" id="KAF2194771.1"/>
    </source>
</evidence>
<keyword evidence="1" id="KW-0472">Membrane</keyword>
<dbReference type="PANTHER" id="PTHR42085:SF1">
    <property type="entry name" value="F-BOX DOMAIN-CONTAINING PROTEIN"/>
    <property type="match status" value="1"/>
</dbReference>
<keyword evidence="1" id="KW-1133">Transmembrane helix</keyword>
<dbReference type="AlphaFoldDB" id="A0A6A6EU12"/>
<evidence type="ECO:0008006" key="4">
    <source>
        <dbReference type="Google" id="ProtNLM"/>
    </source>
</evidence>
<gene>
    <name evidence="2" type="ORF">K469DRAFT_706250</name>
</gene>
<dbReference type="OrthoDB" id="62952at2759"/>